<keyword evidence="5" id="KW-1185">Reference proteome</keyword>
<feature type="chain" id="PRO_5041941254" evidence="3">
    <location>
        <begin position="20"/>
        <end position="341"/>
    </location>
</feature>
<gene>
    <name evidence="4" type="ORF">ECRASSUSDP1_LOCUS5929</name>
</gene>
<proteinExistence type="predicted"/>
<comment type="caution">
    <text evidence="4">The sequence shown here is derived from an EMBL/GenBank/DDBJ whole genome shotgun (WGS) entry which is preliminary data.</text>
</comment>
<protein>
    <submittedName>
        <fullName evidence="4">Uncharacterized protein</fullName>
    </submittedName>
</protein>
<keyword evidence="3" id="KW-0732">Signal</keyword>
<organism evidence="4 5">
    <name type="scientific">Euplotes crassus</name>
    <dbReference type="NCBI Taxonomy" id="5936"/>
    <lineage>
        <taxon>Eukaryota</taxon>
        <taxon>Sar</taxon>
        <taxon>Alveolata</taxon>
        <taxon>Ciliophora</taxon>
        <taxon>Intramacronucleata</taxon>
        <taxon>Spirotrichea</taxon>
        <taxon>Hypotrichia</taxon>
        <taxon>Euplotida</taxon>
        <taxon>Euplotidae</taxon>
        <taxon>Moneuplotes</taxon>
    </lineage>
</organism>
<keyword evidence="2" id="KW-0812">Transmembrane</keyword>
<evidence type="ECO:0000256" key="1">
    <source>
        <dbReference type="SAM" id="MobiDB-lite"/>
    </source>
</evidence>
<feature type="region of interest" description="Disordered" evidence="1">
    <location>
        <begin position="316"/>
        <end position="341"/>
    </location>
</feature>
<dbReference type="AlphaFoldDB" id="A0AAD1UD28"/>
<evidence type="ECO:0000313" key="5">
    <source>
        <dbReference type="Proteomes" id="UP001295684"/>
    </source>
</evidence>
<feature type="transmembrane region" description="Helical" evidence="2">
    <location>
        <begin position="213"/>
        <end position="239"/>
    </location>
</feature>
<dbReference type="Proteomes" id="UP001295684">
    <property type="component" value="Unassembled WGS sequence"/>
</dbReference>
<keyword evidence="2" id="KW-1133">Transmembrane helix</keyword>
<reference evidence="4" key="1">
    <citation type="submission" date="2023-07" db="EMBL/GenBank/DDBJ databases">
        <authorList>
            <consortium name="AG Swart"/>
            <person name="Singh M."/>
            <person name="Singh A."/>
            <person name="Seah K."/>
            <person name="Emmerich C."/>
        </authorList>
    </citation>
    <scope>NUCLEOTIDE SEQUENCE</scope>
    <source>
        <strain evidence="4">DP1</strain>
    </source>
</reference>
<evidence type="ECO:0000256" key="2">
    <source>
        <dbReference type="SAM" id="Phobius"/>
    </source>
</evidence>
<feature type="signal peptide" evidence="3">
    <location>
        <begin position="1"/>
        <end position="19"/>
    </location>
</feature>
<dbReference type="EMBL" id="CAMPGE010005740">
    <property type="protein sequence ID" value="CAI2364584.1"/>
    <property type="molecule type" value="Genomic_DNA"/>
</dbReference>
<name>A0AAD1UD28_EUPCR</name>
<sequence>MTYFIKLLATLLIIKFLTASKIDALTPDFSKDSEKFLSCVHSPKTKWCRREASKQSGVCCGIHDHSSECNNSMLNSCSDNDSRFDLNSSLLLFPTNRPSCGKQEALFIRYGQQMSVQSKPGFEICWYSLSHKINTYGEFQIDIMQRNKVTIHIFSHKKGEMIKKLGEIKEEDHGNFARVDPKETIYLLALADKEDSRVNLTAKFVEVRLPNSVIALLIGCFIMMILLLTLCSIMIGVICKQCSRVVMEQNDSNVEPPNIEVQERVKSNMDNESQVESPPFTKSDVSASTEIKAIQEQEQNTDLSYKDSALLKIFHPLRGSKRRDSNSPLHMPERRSTRDME</sequence>
<evidence type="ECO:0000256" key="3">
    <source>
        <dbReference type="SAM" id="SignalP"/>
    </source>
</evidence>
<keyword evidence="2" id="KW-0472">Membrane</keyword>
<feature type="compositionally biased region" description="Basic and acidic residues" evidence="1">
    <location>
        <begin position="331"/>
        <end position="341"/>
    </location>
</feature>
<evidence type="ECO:0000313" key="4">
    <source>
        <dbReference type="EMBL" id="CAI2364584.1"/>
    </source>
</evidence>
<accession>A0AAD1UD28</accession>